<evidence type="ECO:0000256" key="1">
    <source>
        <dbReference type="SAM" id="Phobius"/>
    </source>
</evidence>
<name>A0ABW3ZYB6_9BACI</name>
<keyword evidence="1" id="KW-0812">Transmembrane</keyword>
<dbReference type="EMBL" id="JBHTNH010000050">
    <property type="protein sequence ID" value="MFD1363264.1"/>
    <property type="molecule type" value="Genomic_DNA"/>
</dbReference>
<proteinExistence type="predicted"/>
<keyword evidence="1" id="KW-1133">Transmembrane helix</keyword>
<comment type="caution">
    <text evidence="2">The sequence shown here is derived from an EMBL/GenBank/DDBJ whole genome shotgun (WGS) entry which is preliminary data.</text>
</comment>
<sequence>MKWIYQKESKTYLLSAITCVLSILGLVTYGVTDYFNFI</sequence>
<reference evidence="3" key="1">
    <citation type="journal article" date="2019" name="Int. J. Syst. Evol. Microbiol.">
        <title>The Global Catalogue of Microorganisms (GCM) 10K type strain sequencing project: providing services to taxonomists for standard genome sequencing and annotation.</title>
        <authorList>
            <consortium name="The Broad Institute Genomics Platform"/>
            <consortium name="The Broad Institute Genome Sequencing Center for Infectious Disease"/>
            <person name="Wu L."/>
            <person name="Ma J."/>
        </authorList>
    </citation>
    <scope>NUCLEOTIDE SEQUENCE [LARGE SCALE GENOMIC DNA]</scope>
    <source>
        <strain evidence="3">CCUG 54822</strain>
    </source>
</reference>
<evidence type="ECO:0000313" key="2">
    <source>
        <dbReference type="EMBL" id="MFD1363264.1"/>
    </source>
</evidence>
<keyword evidence="3" id="KW-1185">Reference proteome</keyword>
<dbReference type="Proteomes" id="UP001597178">
    <property type="component" value="Unassembled WGS sequence"/>
</dbReference>
<accession>A0ABW3ZYB6</accession>
<gene>
    <name evidence="2" type="ORF">ACFQ4A_16685</name>
</gene>
<dbReference type="RefSeq" id="WP_382402522.1">
    <property type="nucleotide sequence ID" value="NZ_JBHTNH010000050.1"/>
</dbReference>
<feature type="transmembrane region" description="Helical" evidence="1">
    <location>
        <begin position="12"/>
        <end position="32"/>
    </location>
</feature>
<evidence type="ECO:0000313" key="3">
    <source>
        <dbReference type="Proteomes" id="UP001597178"/>
    </source>
</evidence>
<organism evidence="2 3">
    <name type="scientific">Lentibacillus salinarum</name>
    <dbReference type="NCBI Taxonomy" id="446820"/>
    <lineage>
        <taxon>Bacteria</taxon>
        <taxon>Bacillati</taxon>
        <taxon>Bacillota</taxon>
        <taxon>Bacilli</taxon>
        <taxon>Bacillales</taxon>
        <taxon>Bacillaceae</taxon>
        <taxon>Lentibacillus</taxon>
    </lineage>
</organism>
<protein>
    <submittedName>
        <fullName evidence="2">Uncharacterized protein</fullName>
    </submittedName>
</protein>
<keyword evidence="1" id="KW-0472">Membrane</keyword>